<evidence type="ECO:0000313" key="3">
    <source>
        <dbReference type="Proteomes" id="UP000005615"/>
    </source>
</evidence>
<protein>
    <submittedName>
        <fullName evidence="2">Sulfur oxidation protein SoxY</fullName>
    </submittedName>
</protein>
<dbReference type="eggNOG" id="COG5501">
    <property type="taxonomic scope" value="Bacteria"/>
</dbReference>
<evidence type="ECO:0000259" key="1">
    <source>
        <dbReference type="Pfam" id="PF13501"/>
    </source>
</evidence>
<keyword evidence="3" id="KW-1185">Reference proteome</keyword>
<dbReference type="InterPro" id="IPR038162">
    <property type="entry name" value="SoxY_sf"/>
</dbReference>
<proteinExistence type="predicted"/>
<dbReference type="InterPro" id="IPR016568">
    <property type="entry name" value="Sulphur_oxidation_SoxY"/>
</dbReference>
<accession>F3L3A3</accession>
<dbReference type="Gene3D" id="2.60.40.2470">
    <property type="entry name" value="SoxY domain"/>
    <property type="match status" value="1"/>
</dbReference>
<dbReference type="PIRSF" id="PIRSF010312">
    <property type="entry name" value="Sulphur_oxidation_SoxY"/>
    <property type="match status" value="1"/>
</dbReference>
<comment type="caution">
    <text evidence="2">The sequence shown here is derived from an EMBL/GenBank/DDBJ whole genome shotgun (WGS) entry which is preliminary data.</text>
</comment>
<feature type="domain" description="Ig-like SoxY" evidence="1">
    <location>
        <begin position="45"/>
        <end position="152"/>
    </location>
</feature>
<sequence>MSKLFSRRRIVQGLMAAAALVAMPLTAFARNSEAFGLGDFAKARSTMFGGQDIADGSDGITLELPDIAESPAKTNVKVKVDEAKLGALKSITFMAEVNPTPISAKFYFSPRVEPELETFIKLAGTTMVHAIVETDKGLYSASKEVKATLGGCGG</sequence>
<dbReference type="Pfam" id="PF13501">
    <property type="entry name" value="SoxY"/>
    <property type="match status" value="1"/>
</dbReference>
<dbReference type="InterPro" id="IPR006311">
    <property type="entry name" value="TAT_signal"/>
</dbReference>
<dbReference type="AlphaFoldDB" id="F3L3A3"/>
<dbReference type="Proteomes" id="UP000005615">
    <property type="component" value="Unassembled WGS sequence"/>
</dbReference>
<dbReference type="PROSITE" id="PS51318">
    <property type="entry name" value="TAT"/>
    <property type="match status" value="1"/>
</dbReference>
<dbReference type="EMBL" id="AEIG01000062">
    <property type="protein sequence ID" value="EGG29175.1"/>
    <property type="molecule type" value="Genomic_DNA"/>
</dbReference>
<dbReference type="STRING" id="2518989.IMCC3088_2095"/>
<reference evidence="2 3" key="1">
    <citation type="journal article" date="2011" name="J. Bacteriol.">
        <title>Genome sequence of strain IMCC3088, a proteorhodopsin-containing marine bacterium belonging to the OM60/NOR5 clade.</title>
        <authorList>
            <person name="Jang Y."/>
            <person name="Oh H.M."/>
            <person name="Kang I."/>
            <person name="Lee K."/>
            <person name="Yang S.J."/>
            <person name="Cho J.C."/>
        </authorList>
    </citation>
    <scope>NUCLEOTIDE SEQUENCE [LARGE SCALE GENOMIC DNA]</scope>
    <source>
        <strain evidence="2 3">IMCC3088</strain>
    </source>
</reference>
<gene>
    <name evidence="2" type="ORF">IMCC3088_2095</name>
</gene>
<dbReference type="NCBIfam" id="TIGR04488">
    <property type="entry name" value="SoxY_true_GGCGG"/>
    <property type="match status" value="1"/>
</dbReference>
<evidence type="ECO:0000313" key="2">
    <source>
        <dbReference type="EMBL" id="EGG29175.1"/>
    </source>
</evidence>
<organism evidence="2 3">
    <name type="scientific">Aequoribacter fuscus</name>
    <dbReference type="NCBI Taxonomy" id="2518989"/>
    <lineage>
        <taxon>Bacteria</taxon>
        <taxon>Pseudomonadati</taxon>
        <taxon>Pseudomonadota</taxon>
        <taxon>Gammaproteobacteria</taxon>
        <taxon>Cellvibrionales</taxon>
        <taxon>Halieaceae</taxon>
        <taxon>Aequoribacter</taxon>
    </lineage>
</organism>
<name>F3L3A3_9GAMM</name>
<dbReference type="InterPro" id="IPR032711">
    <property type="entry name" value="SoxY"/>
</dbReference>
<dbReference type="OrthoDB" id="9798154at2"/>
<dbReference type="RefSeq" id="WP_009576270.1">
    <property type="nucleotide sequence ID" value="NZ_AEIG01000062.1"/>
</dbReference>